<reference evidence="2 3" key="1">
    <citation type="journal article" date="2021" name="BMC Genomics">
        <title>Datura genome reveals duplications of psychoactive alkaloid biosynthetic genes and high mutation rate following tissue culture.</title>
        <authorList>
            <person name="Rajewski A."/>
            <person name="Carter-House D."/>
            <person name="Stajich J."/>
            <person name="Litt A."/>
        </authorList>
    </citation>
    <scope>NUCLEOTIDE SEQUENCE [LARGE SCALE GENOMIC DNA]</scope>
    <source>
        <strain evidence="2">AR-01</strain>
    </source>
</reference>
<name>A0ABS8SRK1_DATST</name>
<feature type="non-terminal residue" evidence="2">
    <location>
        <position position="1"/>
    </location>
</feature>
<protein>
    <submittedName>
        <fullName evidence="2">Uncharacterized protein</fullName>
    </submittedName>
</protein>
<dbReference type="Proteomes" id="UP000823775">
    <property type="component" value="Unassembled WGS sequence"/>
</dbReference>
<feature type="region of interest" description="Disordered" evidence="1">
    <location>
        <begin position="20"/>
        <end position="64"/>
    </location>
</feature>
<keyword evidence="3" id="KW-1185">Reference proteome</keyword>
<comment type="caution">
    <text evidence="2">The sequence shown here is derived from an EMBL/GenBank/DDBJ whole genome shotgun (WGS) entry which is preliminary data.</text>
</comment>
<evidence type="ECO:0000313" key="3">
    <source>
        <dbReference type="Proteomes" id="UP000823775"/>
    </source>
</evidence>
<gene>
    <name evidence="2" type="ORF">HAX54_046017</name>
</gene>
<proteinExistence type="predicted"/>
<dbReference type="EMBL" id="JACEIK010000720">
    <property type="protein sequence ID" value="MCD7461389.1"/>
    <property type="molecule type" value="Genomic_DNA"/>
</dbReference>
<evidence type="ECO:0000256" key="1">
    <source>
        <dbReference type="SAM" id="MobiDB-lite"/>
    </source>
</evidence>
<organism evidence="2 3">
    <name type="scientific">Datura stramonium</name>
    <name type="common">Jimsonweed</name>
    <name type="synonym">Common thornapple</name>
    <dbReference type="NCBI Taxonomy" id="4076"/>
    <lineage>
        <taxon>Eukaryota</taxon>
        <taxon>Viridiplantae</taxon>
        <taxon>Streptophyta</taxon>
        <taxon>Embryophyta</taxon>
        <taxon>Tracheophyta</taxon>
        <taxon>Spermatophyta</taxon>
        <taxon>Magnoliopsida</taxon>
        <taxon>eudicotyledons</taxon>
        <taxon>Gunneridae</taxon>
        <taxon>Pentapetalae</taxon>
        <taxon>asterids</taxon>
        <taxon>lamiids</taxon>
        <taxon>Solanales</taxon>
        <taxon>Solanaceae</taxon>
        <taxon>Solanoideae</taxon>
        <taxon>Datureae</taxon>
        <taxon>Datura</taxon>
    </lineage>
</organism>
<evidence type="ECO:0000313" key="2">
    <source>
        <dbReference type="EMBL" id="MCD7461389.1"/>
    </source>
</evidence>
<feature type="compositionally biased region" description="Polar residues" evidence="1">
    <location>
        <begin position="34"/>
        <end position="48"/>
    </location>
</feature>
<sequence length="64" mass="7321">KRDGKTQKNRTKLKKVVQEWKTGQSIPHMEKEITQSVESPPTPVTSTSDWKHTSPMGKMDHSCE</sequence>
<accession>A0ABS8SRK1</accession>